<evidence type="ECO:0000313" key="4">
    <source>
        <dbReference type="Proteomes" id="UP001152797"/>
    </source>
</evidence>
<keyword evidence="3" id="KW-0808">Transferase</keyword>
<evidence type="ECO:0000313" key="1">
    <source>
        <dbReference type="EMBL" id="CAI3973858.1"/>
    </source>
</evidence>
<reference evidence="1" key="1">
    <citation type="submission" date="2022-10" db="EMBL/GenBank/DDBJ databases">
        <authorList>
            <person name="Chen Y."/>
            <person name="Dougan E. K."/>
            <person name="Chan C."/>
            <person name="Rhodes N."/>
            <person name="Thang M."/>
        </authorList>
    </citation>
    <scope>NUCLEOTIDE SEQUENCE</scope>
</reference>
<dbReference type="OrthoDB" id="420350at2759"/>
<dbReference type="GO" id="GO:0032259">
    <property type="term" value="P:methylation"/>
    <property type="evidence" value="ECO:0007669"/>
    <property type="project" value="UniProtKB-KW"/>
</dbReference>
<reference evidence="2" key="2">
    <citation type="submission" date="2024-04" db="EMBL/GenBank/DDBJ databases">
        <authorList>
            <person name="Chen Y."/>
            <person name="Shah S."/>
            <person name="Dougan E. K."/>
            <person name="Thang M."/>
            <person name="Chan C."/>
        </authorList>
    </citation>
    <scope>NUCLEOTIDE SEQUENCE [LARGE SCALE GENOMIC DNA]</scope>
</reference>
<evidence type="ECO:0000313" key="2">
    <source>
        <dbReference type="EMBL" id="CAL1127233.1"/>
    </source>
</evidence>
<name>A0A9P1BI21_9DINO</name>
<dbReference type="AlphaFoldDB" id="A0A9P1BI21"/>
<dbReference type="Gene3D" id="3.40.50.150">
    <property type="entry name" value="Vaccinia Virus protein VP39"/>
    <property type="match status" value="1"/>
</dbReference>
<proteinExistence type="predicted"/>
<dbReference type="InterPro" id="IPR029063">
    <property type="entry name" value="SAM-dependent_MTases_sf"/>
</dbReference>
<dbReference type="EMBL" id="CAMXCT020000103">
    <property type="protein sequence ID" value="CAL1127233.1"/>
    <property type="molecule type" value="Genomic_DNA"/>
</dbReference>
<organism evidence="1">
    <name type="scientific">Cladocopium goreaui</name>
    <dbReference type="NCBI Taxonomy" id="2562237"/>
    <lineage>
        <taxon>Eukaryota</taxon>
        <taxon>Sar</taxon>
        <taxon>Alveolata</taxon>
        <taxon>Dinophyceae</taxon>
        <taxon>Suessiales</taxon>
        <taxon>Symbiodiniaceae</taxon>
        <taxon>Cladocopium</taxon>
    </lineage>
</organism>
<evidence type="ECO:0000313" key="3">
    <source>
        <dbReference type="EMBL" id="CAL4761170.1"/>
    </source>
</evidence>
<accession>A0A9P1BI21</accession>
<comment type="caution">
    <text evidence="1">The sequence shown here is derived from an EMBL/GenBank/DDBJ whole genome shotgun (WGS) entry which is preliminary data.</text>
</comment>
<dbReference type="EMBL" id="CAMXCT030000103">
    <property type="protein sequence ID" value="CAL4761170.1"/>
    <property type="molecule type" value="Genomic_DNA"/>
</dbReference>
<dbReference type="Proteomes" id="UP001152797">
    <property type="component" value="Unassembled WGS sequence"/>
</dbReference>
<dbReference type="GO" id="GO:0008168">
    <property type="term" value="F:methyltransferase activity"/>
    <property type="evidence" value="ECO:0007669"/>
    <property type="project" value="UniProtKB-KW"/>
</dbReference>
<keyword evidence="3" id="KW-0489">Methyltransferase</keyword>
<protein>
    <submittedName>
        <fullName evidence="3">Methyltransferase FkbM domain-containing protein</fullName>
    </submittedName>
</protein>
<keyword evidence="4" id="KW-1185">Reference proteome</keyword>
<gene>
    <name evidence="1" type="ORF">C1SCF055_LOCUS2308</name>
</gene>
<dbReference type="EMBL" id="CAMXCT010000103">
    <property type="protein sequence ID" value="CAI3973858.1"/>
    <property type="molecule type" value="Genomic_DNA"/>
</dbReference>
<sequence length="540" mass="60443">MAVGAAVALARPLEDWWICDHATSGGLDWPKLKLQMQSIAGWDPGVYGLKTQAHTELMMVLYARVDRWHRKDSDCPLGELSFRWLLLASQEQKNLLGSFKRVNSGKIENWLDSLLDAAWSDVWKLAAQWHEVLASGWPIFALMGLCSKKLRSLSLGDSEVSETCRGGEQLQRFSLALEEDGMLPAAALEKALESAAVQACAYARATVYVFAADMVRRGREEGLLLDLESGTEMLSKAQVAAHSSRALVEVINPWPLWKALDRFSCAGLVNVSVQQVPNFLPVRNWFWIFVSPTRANHQDQVISNSVRAKQLPYCSREFRNSLAQVASQAPSHWQPRIVEVGAHFGDCMLWAAAAIPGVRCLGIEADLGRWQRFQRSVVANNFQDNIQAIRALAGSSEYKDHTEFEGSQLLSFVPGLALDDVWSEPLDVLKIHINGGEHLVLKGARRIFELGVKAVVVSCKNHTEMFRVVHFLLKYDYDMQISGEAVNASLRGNGLLRHIEEIIQETGRKHLQAMQRKTVTAPDRSGWVVFEKFQLNSNML</sequence>
<dbReference type="SUPFAM" id="SSF53335">
    <property type="entry name" value="S-adenosyl-L-methionine-dependent methyltransferases"/>
    <property type="match status" value="1"/>
</dbReference>